<proteinExistence type="predicted"/>
<protein>
    <submittedName>
        <fullName evidence="1">Uncharacterized protein</fullName>
    </submittedName>
</protein>
<organism evidence="1 2">
    <name type="scientific">Paraburkholderia madseniana</name>
    <dbReference type="NCBI Taxonomy" id="2599607"/>
    <lineage>
        <taxon>Bacteria</taxon>
        <taxon>Pseudomonadati</taxon>
        <taxon>Pseudomonadota</taxon>
        <taxon>Betaproteobacteria</taxon>
        <taxon>Burkholderiales</taxon>
        <taxon>Burkholderiaceae</taxon>
        <taxon>Paraburkholderia</taxon>
    </lineage>
</organism>
<dbReference type="AlphaFoldDB" id="A0A6N6W6N6"/>
<evidence type="ECO:0000313" key="2">
    <source>
        <dbReference type="Proteomes" id="UP000463700"/>
    </source>
</evidence>
<sequence length="94" mass="9633">MTSSPTEFLTMLTALTGVYAAGLWGRASKVSIIAPASVHNGGIEPGDPLQAINDWLTGIQQAGNTAAVLNQRAARWTAVSVSLAAITTVVGNVL</sequence>
<dbReference type="Proteomes" id="UP000463700">
    <property type="component" value="Unassembled WGS sequence"/>
</dbReference>
<dbReference type="RefSeq" id="WP_154565388.1">
    <property type="nucleotide sequence ID" value="NZ_VOSW01000071.1"/>
</dbReference>
<evidence type="ECO:0000313" key="1">
    <source>
        <dbReference type="EMBL" id="KAE8756096.1"/>
    </source>
</evidence>
<comment type="caution">
    <text evidence="1">The sequence shown here is derived from an EMBL/GenBank/DDBJ whole genome shotgun (WGS) entry which is preliminary data.</text>
</comment>
<name>A0A6N6W6N6_9BURK</name>
<dbReference type="EMBL" id="VOSW01000071">
    <property type="protein sequence ID" value="KAE8756096.1"/>
    <property type="molecule type" value="Genomic_DNA"/>
</dbReference>
<gene>
    <name evidence="1" type="ORF">FSO04_30805</name>
</gene>
<reference evidence="1 2" key="1">
    <citation type="journal article" date="2020" name="Int. J. Syst. Evol. Microbiol.">
        <title>Paraburkholderia madseniana sp. nov., a phenolic acid-degrading bacterium isolated from acidic forest soil.</title>
        <authorList>
            <person name="Wilhelm R.C."/>
            <person name="Murphy S.J.L."/>
            <person name="Feriancek N.M."/>
            <person name="Karasz D.C."/>
            <person name="DeRito C.M."/>
            <person name="Newman J.D."/>
            <person name="Buckley D.H."/>
        </authorList>
    </citation>
    <scope>NUCLEOTIDE SEQUENCE [LARGE SCALE GENOMIC DNA]</scope>
    <source>
        <strain evidence="1 2">RP11</strain>
    </source>
</reference>
<accession>A0A6N6W6N6</accession>